<accession>A0A952FJD7</accession>
<reference evidence="1" key="1">
    <citation type="submission" date="2020-06" db="EMBL/GenBank/DDBJ databases">
        <title>Stable isotope informed genome-resolved metagenomics uncovers potential trophic interactions in rhizosphere soil.</title>
        <authorList>
            <person name="Starr E.P."/>
            <person name="Shi S."/>
            <person name="Blazewicz S.J."/>
            <person name="Koch B.J."/>
            <person name="Probst A.J."/>
            <person name="Hungate B.A."/>
            <person name="Pett-Ridge J."/>
            <person name="Firestone M.K."/>
            <person name="Banfield J.F."/>
        </authorList>
    </citation>
    <scope>NUCLEOTIDE SEQUENCE</scope>
    <source>
        <strain evidence="1">YM_69_17</strain>
    </source>
</reference>
<evidence type="ECO:0000313" key="1">
    <source>
        <dbReference type="EMBL" id="MBW8725597.1"/>
    </source>
</evidence>
<organism evidence="1 2">
    <name type="scientific">Inquilinus limosus</name>
    <dbReference type="NCBI Taxonomy" id="171674"/>
    <lineage>
        <taxon>Bacteria</taxon>
        <taxon>Pseudomonadati</taxon>
        <taxon>Pseudomonadota</taxon>
        <taxon>Alphaproteobacteria</taxon>
        <taxon>Rhodospirillales</taxon>
        <taxon>Rhodospirillaceae</taxon>
        <taxon>Inquilinus</taxon>
    </lineage>
</organism>
<dbReference type="EMBL" id="JAEKLZ010000177">
    <property type="protein sequence ID" value="MBW8725597.1"/>
    <property type="molecule type" value="Genomic_DNA"/>
</dbReference>
<protein>
    <submittedName>
        <fullName evidence="1">Uncharacterized protein</fullName>
    </submittedName>
</protein>
<evidence type="ECO:0000313" key="2">
    <source>
        <dbReference type="Proteomes" id="UP000700706"/>
    </source>
</evidence>
<proteinExistence type="predicted"/>
<dbReference type="Proteomes" id="UP000700706">
    <property type="component" value="Unassembled WGS sequence"/>
</dbReference>
<comment type="caution">
    <text evidence="1">The sequence shown here is derived from an EMBL/GenBank/DDBJ whole genome shotgun (WGS) entry which is preliminary data.</text>
</comment>
<dbReference type="AlphaFoldDB" id="A0A952FJD7"/>
<name>A0A952FJD7_9PROT</name>
<gene>
    <name evidence="1" type="ORF">JF625_10630</name>
</gene>
<sequence>MRLAKTLLLGTVSVALIAGAVVAFDLIGFAQLPAQAADAKKPAVEAPKVQEQAAQTQQPAAAQQAAANTTATATVFDEHVKQAKIGACGNVFSALGRGVAADASYSAQTQWNTKAADAHAVESIVAMAGGPSTQGMAAAGVVFTAPVGRSCEGTLVRVTPVKASCQTVATQLVDQEKGQAAMLGDLPLVSLPNGARVVLMPIDENCVAMTSLRAAG</sequence>